<evidence type="ECO:0000256" key="8">
    <source>
        <dbReference type="SAM" id="SignalP"/>
    </source>
</evidence>
<evidence type="ECO:0000256" key="5">
    <source>
        <dbReference type="PROSITE-ProRule" id="PRU01240"/>
    </source>
</evidence>
<dbReference type="InterPro" id="IPR022398">
    <property type="entry name" value="Peptidase_S8_His-AS"/>
</dbReference>
<evidence type="ECO:0000256" key="4">
    <source>
        <dbReference type="ARBA" id="ARBA00022825"/>
    </source>
</evidence>
<evidence type="ECO:0000256" key="2">
    <source>
        <dbReference type="ARBA" id="ARBA00022670"/>
    </source>
</evidence>
<dbReference type="SUPFAM" id="SSF52743">
    <property type="entry name" value="Subtilisin-like"/>
    <property type="match status" value="1"/>
</dbReference>
<dbReference type="InterPro" id="IPR000209">
    <property type="entry name" value="Peptidase_S8/S53_dom"/>
</dbReference>
<feature type="chain" id="PRO_5022202692" evidence="8">
    <location>
        <begin position="30"/>
        <end position="408"/>
    </location>
</feature>
<keyword evidence="2 10" id="KW-0645">Protease</keyword>
<evidence type="ECO:0000256" key="7">
    <source>
        <dbReference type="SAM" id="Phobius"/>
    </source>
</evidence>
<dbReference type="Pfam" id="PF00082">
    <property type="entry name" value="Peptidase_S8"/>
    <property type="match status" value="1"/>
</dbReference>
<dbReference type="InterPro" id="IPR051048">
    <property type="entry name" value="Peptidase_S8/S53_subtilisin"/>
</dbReference>
<dbReference type="InterPro" id="IPR036852">
    <property type="entry name" value="Peptidase_S8/S53_dom_sf"/>
</dbReference>
<sequence>MSAPRRLAAVLAGTALTGAPLLTGAPVLAATKCATPARTVIRDVPWAQRVLGPDRAWALTRGGGLVVGVVDTGVSGASPALAGAVLPGRDVSTNRAADTDCRGHGTFVAGLLAARPMAGHGLVGIAPGVRVLPIRVAADEQQGVDPGKLATGIRTAVDGGARVIAVALGSPTAPPALRAAVTYANAHDVVVVASTDTTGAASSSGPAYPAGLPGVLAVASIQSDGRPVSTAGSGGRPALAAPGAGLLSVAPQGNGNVTASASGVAVAFVAGAAALVRDYRPTLKADEVRHRLEATADHPTGPLPDPLLGYGMVDPVAAVTTALPEESGEVAPKPQARPVRIVLPAPEDHSAEHLALITSAAVTGCAALGALVVAALRRGRQRGWRPGGTEDADRRGDMDSPYSGIGSR</sequence>
<dbReference type="PROSITE" id="PS51892">
    <property type="entry name" value="SUBTILASE"/>
    <property type="match status" value="1"/>
</dbReference>
<dbReference type="Proteomes" id="UP000316096">
    <property type="component" value="Unassembled WGS sequence"/>
</dbReference>
<feature type="signal peptide" evidence="8">
    <location>
        <begin position="1"/>
        <end position="29"/>
    </location>
</feature>
<dbReference type="PROSITE" id="PS00137">
    <property type="entry name" value="SUBTILASE_HIS"/>
    <property type="match status" value="1"/>
</dbReference>
<evidence type="ECO:0000256" key="1">
    <source>
        <dbReference type="ARBA" id="ARBA00011073"/>
    </source>
</evidence>
<reference evidence="10 11" key="1">
    <citation type="submission" date="2019-06" db="EMBL/GenBank/DDBJ databases">
        <title>Sequencing the genomes of 1000 actinobacteria strains.</title>
        <authorList>
            <person name="Klenk H.-P."/>
        </authorList>
    </citation>
    <scope>NUCLEOTIDE SEQUENCE [LARGE SCALE GENOMIC DNA]</scope>
    <source>
        <strain evidence="10 11">DSM 102200</strain>
    </source>
</reference>
<evidence type="ECO:0000256" key="3">
    <source>
        <dbReference type="ARBA" id="ARBA00022801"/>
    </source>
</evidence>
<keyword evidence="8" id="KW-0732">Signal</keyword>
<keyword evidence="7" id="KW-0472">Membrane</keyword>
<keyword evidence="11" id="KW-1185">Reference proteome</keyword>
<comment type="similarity">
    <text evidence="1 5">Belongs to the peptidase S8 family.</text>
</comment>
<dbReference type="RefSeq" id="WP_141955282.1">
    <property type="nucleotide sequence ID" value="NZ_VFOZ01000001.1"/>
</dbReference>
<dbReference type="AlphaFoldDB" id="A0A543CH47"/>
<feature type="domain" description="Peptidase S8/S53" evidence="9">
    <location>
        <begin position="62"/>
        <end position="311"/>
    </location>
</feature>
<comment type="caution">
    <text evidence="10">The sequence shown here is derived from an EMBL/GenBank/DDBJ whole genome shotgun (WGS) entry which is preliminary data.</text>
</comment>
<comment type="caution">
    <text evidence="5">Lacks conserved residue(s) required for the propagation of feature annotation.</text>
</comment>
<evidence type="ECO:0000313" key="10">
    <source>
        <dbReference type="EMBL" id="TQL96424.1"/>
    </source>
</evidence>
<feature type="region of interest" description="Disordered" evidence="6">
    <location>
        <begin position="382"/>
        <end position="408"/>
    </location>
</feature>
<evidence type="ECO:0000313" key="11">
    <source>
        <dbReference type="Proteomes" id="UP000316096"/>
    </source>
</evidence>
<evidence type="ECO:0000256" key="6">
    <source>
        <dbReference type="SAM" id="MobiDB-lite"/>
    </source>
</evidence>
<name>A0A543CH47_9ACTN</name>
<protein>
    <submittedName>
        <fullName evidence="10">Type VII secretion-associated serine protease mycosin</fullName>
    </submittedName>
</protein>
<dbReference type="Gene3D" id="3.40.50.200">
    <property type="entry name" value="Peptidase S8/S53 domain"/>
    <property type="match status" value="1"/>
</dbReference>
<dbReference type="GO" id="GO:0006508">
    <property type="term" value="P:proteolysis"/>
    <property type="evidence" value="ECO:0007669"/>
    <property type="project" value="UniProtKB-KW"/>
</dbReference>
<proteinExistence type="inferred from homology"/>
<gene>
    <name evidence="10" type="ORF">FB559_1952</name>
</gene>
<organism evidence="10 11">
    <name type="scientific">Actinoallomurus bryophytorum</name>
    <dbReference type="NCBI Taxonomy" id="1490222"/>
    <lineage>
        <taxon>Bacteria</taxon>
        <taxon>Bacillati</taxon>
        <taxon>Actinomycetota</taxon>
        <taxon>Actinomycetes</taxon>
        <taxon>Streptosporangiales</taxon>
        <taxon>Thermomonosporaceae</taxon>
        <taxon>Actinoallomurus</taxon>
    </lineage>
</organism>
<keyword evidence="7" id="KW-0812">Transmembrane</keyword>
<dbReference type="EMBL" id="VFOZ01000001">
    <property type="protein sequence ID" value="TQL96424.1"/>
    <property type="molecule type" value="Genomic_DNA"/>
</dbReference>
<keyword evidence="3" id="KW-0378">Hydrolase</keyword>
<dbReference type="PANTHER" id="PTHR43399">
    <property type="entry name" value="SUBTILISIN-RELATED"/>
    <property type="match status" value="1"/>
</dbReference>
<dbReference type="OrthoDB" id="5240330at2"/>
<evidence type="ECO:0000259" key="9">
    <source>
        <dbReference type="Pfam" id="PF00082"/>
    </source>
</evidence>
<feature type="transmembrane region" description="Helical" evidence="7">
    <location>
        <begin position="354"/>
        <end position="376"/>
    </location>
</feature>
<keyword evidence="7" id="KW-1133">Transmembrane helix</keyword>
<dbReference type="PRINTS" id="PR00723">
    <property type="entry name" value="SUBTILISIN"/>
</dbReference>
<dbReference type="GO" id="GO:0004252">
    <property type="term" value="F:serine-type endopeptidase activity"/>
    <property type="evidence" value="ECO:0007669"/>
    <property type="project" value="InterPro"/>
</dbReference>
<accession>A0A543CH47</accession>
<dbReference type="PANTHER" id="PTHR43399:SF4">
    <property type="entry name" value="CELL WALL-ASSOCIATED PROTEASE"/>
    <property type="match status" value="1"/>
</dbReference>
<dbReference type="InterPro" id="IPR015500">
    <property type="entry name" value="Peptidase_S8_subtilisin-rel"/>
</dbReference>
<keyword evidence="4" id="KW-0720">Serine protease</keyword>